<gene>
    <name evidence="2" type="ORF">PF009_g32525</name>
</gene>
<accession>A0A6A3DAE5</accession>
<feature type="region of interest" description="Disordered" evidence="1">
    <location>
        <begin position="83"/>
        <end position="152"/>
    </location>
</feature>
<dbReference type="Proteomes" id="UP000429523">
    <property type="component" value="Unassembled WGS sequence"/>
</dbReference>
<reference evidence="2 3" key="1">
    <citation type="submission" date="2018-08" db="EMBL/GenBank/DDBJ databases">
        <title>Genomic investigation of the strawberry pathogen Phytophthora fragariae indicates pathogenicity is determined by transcriptional variation in three key races.</title>
        <authorList>
            <person name="Adams T.M."/>
            <person name="Armitage A.D."/>
            <person name="Sobczyk M.K."/>
            <person name="Bates H.J."/>
            <person name="Dunwell J.M."/>
            <person name="Nellist C.F."/>
            <person name="Harrison R.J."/>
        </authorList>
    </citation>
    <scope>NUCLEOTIDE SEQUENCE [LARGE SCALE GENOMIC DNA]</scope>
    <source>
        <strain evidence="2 3">NOV-9</strain>
    </source>
</reference>
<organism evidence="2 3">
    <name type="scientific">Phytophthora fragariae</name>
    <dbReference type="NCBI Taxonomy" id="53985"/>
    <lineage>
        <taxon>Eukaryota</taxon>
        <taxon>Sar</taxon>
        <taxon>Stramenopiles</taxon>
        <taxon>Oomycota</taxon>
        <taxon>Peronosporomycetes</taxon>
        <taxon>Peronosporales</taxon>
        <taxon>Peronosporaceae</taxon>
        <taxon>Phytophthora</taxon>
    </lineage>
</organism>
<dbReference type="AlphaFoldDB" id="A0A6A3DAE5"/>
<evidence type="ECO:0000313" key="2">
    <source>
        <dbReference type="EMBL" id="KAE8917153.1"/>
    </source>
</evidence>
<evidence type="ECO:0000313" key="3">
    <source>
        <dbReference type="Proteomes" id="UP000429523"/>
    </source>
</evidence>
<dbReference type="EMBL" id="QXGF01007883">
    <property type="protein sequence ID" value="KAE8917153.1"/>
    <property type="molecule type" value="Genomic_DNA"/>
</dbReference>
<protein>
    <submittedName>
        <fullName evidence="2">Uncharacterized protein</fullName>
    </submittedName>
</protein>
<feature type="compositionally biased region" description="Polar residues" evidence="1">
    <location>
        <begin position="119"/>
        <end position="132"/>
    </location>
</feature>
<comment type="caution">
    <text evidence="2">The sequence shown here is derived from an EMBL/GenBank/DDBJ whole genome shotgun (WGS) entry which is preliminary data.</text>
</comment>
<name>A0A6A3DAE5_9STRA</name>
<sequence length="189" mass="20792">MQHAKRELPGGKLIVTSRCPQQRKRLVQTLIMGFTAVTMPNKKSETTRVEVQVPAATTDQELAKLAQEAVKLVVQRSRCYEDEDDQGGQSQCRHSCRWRRPATSSREHDGGCGTVPDGTCSSTKSNTRNSKGSRQHGVGCRTKSSRSSMTPARSRAILGPGMACSSVACHVADRRRQPRTRVVIDLTNE</sequence>
<proteinExistence type="predicted"/>
<evidence type="ECO:0000256" key="1">
    <source>
        <dbReference type="SAM" id="MobiDB-lite"/>
    </source>
</evidence>